<evidence type="ECO:0000313" key="3">
    <source>
        <dbReference type="Proteomes" id="UP001156627"/>
    </source>
</evidence>
<comment type="caution">
    <text evidence="2">The sequence shown here is derived from an EMBL/GenBank/DDBJ whole genome shotgun (WGS) entry which is preliminary data.</text>
</comment>
<dbReference type="Proteomes" id="UP001156627">
    <property type="component" value="Unassembled WGS sequence"/>
</dbReference>
<reference evidence="3" key="1">
    <citation type="journal article" date="2019" name="Int. J. Syst. Evol. Microbiol.">
        <title>The Global Catalogue of Microorganisms (GCM) 10K type strain sequencing project: providing services to taxonomists for standard genome sequencing and annotation.</title>
        <authorList>
            <consortium name="The Broad Institute Genomics Platform"/>
            <consortium name="The Broad Institute Genome Sequencing Center for Infectious Disease"/>
            <person name="Wu L."/>
            <person name="Ma J."/>
        </authorList>
    </citation>
    <scope>NUCLEOTIDE SEQUENCE [LARGE SCALE GENOMIC DNA]</scope>
    <source>
        <strain evidence="3">NBRC 111981</strain>
    </source>
</reference>
<accession>A0ABQ5XE62</accession>
<keyword evidence="1" id="KW-0472">Membrane</keyword>
<feature type="transmembrane region" description="Helical" evidence="1">
    <location>
        <begin position="47"/>
        <end position="65"/>
    </location>
</feature>
<evidence type="ECO:0000256" key="1">
    <source>
        <dbReference type="SAM" id="Phobius"/>
    </source>
</evidence>
<dbReference type="EMBL" id="BSOA01000039">
    <property type="protein sequence ID" value="GLQ89592.1"/>
    <property type="molecule type" value="Genomic_DNA"/>
</dbReference>
<gene>
    <name evidence="2" type="ORF">GCM10007898_31670</name>
</gene>
<organism evidence="2 3">
    <name type="scientific">Dyella flagellata</name>
    <dbReference type="NCBI Taxonomy" id="1867833"/>
    <lineage>
        <taxon>Bacteria</taxon>
        <taxon>Pseudomonadati</taxon>
        <taxon>Pseudomonadota</taxon>
        <taxon>Gammaproteobacteria</taxon>
        <taxon>Lysobacterales</taxon>
        <taxon>Rhodanobacteraceae</taxon>
        <taxon>Dyella</taxon>
    </lineage>
</organism>
<evidence type="ECO:0000313" key="2">
    <source>
        <dbReference type="EMBL" id="GLQ89592.1"/>
    </source>
</evidence>
<protein>
    <submittedName>
        <fullName evidence="2">Uncharacterized protein</fullName>
    </submittedName>
</protein>
<proteinExistence type="predicted"/>
<keyword evidence="1" id="KW-0812">Transmembrane</keyword>
<keyword evidence="3" id="KW-1185">Reference proteome</keyword>
<keyword evidence="1" id="KW-1133">Transmembrane helix</keyword>
<dbReference type="RefSeq" id="WP_284333031.1">
    <property type="nucleotide sequence ID" value="NZ_BSOA01000039.1"/>
</dbReference>
<name>A0ABQ5XE62_9GAMM</name>
<sequence>MLLFLMFWLFIWLFSEDIGELHDALGFIEGVMGDDQSAQPVYAQDHLASSAVLAAVITAALILLIKAGAAGRGEKSDN</sequence>